<dbReference type="PIRSF" id="PIRSF017082">
    <property type="entry name" value="YflP"/>
    <property type="match status" value="1"/>
</dbReference>
<feature type="signal peptide" evidence="2">
    <location>
        <begin position="1"/>
        <end position="20"/>
    </location>
</feature>
<gene>
    <name evidence="3" type="ORF">GAK30_03011</name>
</gene>
<dbReference type="PANTHER" id="PTHR42928">
    <property type="entry name" value="TRICARBOXYLATE-BINDING PROTEIN"/>
    <property type="match status" value="1"/>
</dbReference>
<evidence type="ECO:0000256" key="1">
    <source>
        <dbReference type="ARBA" id="ARBA00006987"/>
    </source>
</evidence>
<accession>A0A7V8FLW3</accession>
<sequence length="324" mass="33989">MLRRTALLIAASAATLLAHAQQPAAKHGGEPWPTHPVRLLVGFPGGSSPDLTARLLAKALGQPVIVENRPGASGNIATDMVAKSTDGHTLGLLINGNLTIAKLLNPRTPYDPLKDLTPISLIGSAPLVLVASNSVAFKDVPGFLASARKAGDQWSYGSPGIGTVSHLGMELLAMQTGIKAVHVPYPGNPQVINGILAGELQLALLPPGLALPQIQAGRFKAVGLSSKGRSTLAPGVPSLAEGGVKDYQVEVWNAVAGPADMPRERAQHLANLINDILRRPEIREKMAAQGWQLIAGSPEALRLRMQTDSELMGSVIRARNISID</sequence>
<dbReference type="InterPro" id="IPR042100">
    <property type="entry name" value="Bug_dom1"/>
</dbReference>
<feature type="chain" id="PRO_5031394589" description="Tripartite-type tricarboxylate transporter, receptor component TctC" evidence="2">
    <location>
        <begin position="21"/>
        <end position="324"/>
    </location>
</feature>
<dbReference type="AlphaFoldDB" id="A0A7V8FLW3"/>
<evidence type="ECO:0000256" key="2">
    <source>
        <dbReference type="SAM" id="SignalP"/>
    </source>
</evidence>
<protein>
    <recommendedName>
        <fullName evidence="5">Tripartite-type tricarboxylate transporter, receptor component TctC</fullName>
    </recommendedName>
</protein>
<comment type="similarity">
    <text evidence="1">Belongs to the UPF0065 (bug) family.</text>
</comment>
<dbReference type="Gene3D" id="3.40.190.10">
    <property type="entry name" value="Periplasmic binding protein-like II"/>
    <property type="match status" value="1"/>
</dbReference>
<organism evidence="3 4">
    <name type="scientific">Paracidovorax wautersii</name>
    <dbReference type="NCBI Taxonomy" id="1177982"/>
    <lineage>
        <taxon>Bacteria</taxon>
        <taxon>Pseudomonadati</taxon>
        <taxon>Pseudomonadota</taxon>
        <taxon>Betaproteobacteria</taxon>
        <taxon>Burkholderiales</taxon>
        <taxon>Comamonadaceae</taxon>
        <taxon>Paracidovorax</taxon>
    </lineage>
</organism>
<dbReference type="Proteomes" id="UP000461670">
    <property type="component" value="Unassembled WGS sequence"/>
</dbReference>
<dbReference type="Pfam" id="PF03401">
    <property type="entry name" value="TctC"/>
    <property type="match status" value="1"/>
</dbReference>
<comment type="caution">
    <text evidence="3">The sequence shown here is derived from an EMBL/GenBank/DDBJ whole genome shotgun (WGS) entry which is preliminary data.</text>
</comment>
<evidence type="ECO:0008006" key="5">
    <source>
        <dbReference type="Google" id="ProtNLM"/>
    </source>
</evidence>
<dbReference type="PANTHER" id="PTHR42928:SF5">
    <property type="entry name" value="BLR1237 PROTEIN"/>
    <property type="match status" value="1"/>
</dbReference>
<dbReference type="Gene3D" id="3.40.190.150">
    <property type="entry name" value="Bordetella uptake gene, domain 1"/>
    <property type="match status" value="1"/>
</dbReference>
<keyword evidence="2" id="KW-0732">Signal</keyword>
<dbReference type="EMBL" id="WNDQ01000051">
    <property type="protein sequence ID" value="KAF1019614.1"/>
    <property type="molecule type" value="Genomic_DNA"/>
</dbReference>
<name>A0A7V8FLW3_9BURK</name>
<dbReference type="InterPro" id="IPR005064">
    <property type="entry name" value="BUG"/>
</dbReference>
<proteinExistence type="inferred from homology"/>
<evidence type="ECO:0000313" key="3">
    <source>
        <dbReference type="EMBL" id="KAF1019614.1"/>
    </source>
</evidence>
<reference evidence="4" key="1">
    <citation type="journal article" date="2020" name="MBio">
        <title>Horizontal gene transfer to a defensive symbiont with a reduced genome amongst a multipartite beetle microbiome.</title>
        <authorList>
            <person name="Waterworth S.C."/>
            <person name="Florez L.V."/>
            <person name="Rees E.R."/>
            <person name="Hertweck C."/>
            <person name="Kaltenpoth M."/>
            <person name="Kwan J.C."/>
        </authorList>
    </citation>
    <scope>NUCLEOTIDE SEQUENCE [LARGE SCALE GENOMIC DNA]</scope>
</reference>
<evidence type="ECO:0000313" key="4">
    <source>
        <dbReference type="Proteomes" id="UP000461670"/>
    </source>
</evidence>
<dbReference type="CDD" id="cd07012">
    <property type="entry name" value="PBP2_Bug_TTT"/>
    <property type="match status" value="1"/>
</dbReference>